<evidence type="ECO:0000256" key="4">
    <source>
        <dbReference type="ARBA" id="ARBA00022786"/>
    </source>
</evidence>
<evidence type="ECO:0000256" key="2">
    <source>
        <dbReference type="ARBA" id="ARBA00012759"/>
    </source>
</evidence>
<dbReference type="Proteomes" id="UP000694845">
    <property type="component" value="Unplaced"/>
</dbReference>
<dbReference type="PANTHER" id="PTHR24006">
    <property type="entry name" value="UBIQUITIN CARBOXYL-TERMINAL HYDROLASE"/>
    <property type="match status" value="1"/>
</dbReference>
<dbReference type="InterPro" id="IPR050164">
    <property type="entry name" value="Peptidase_C19"/>
</dbReference>
<feature type="compositionally biased region" description="Low complexity" evidence="10">
    <location>
        <begin position="883"/>
        <end position="895"/>
    </location>
</feature>
<feature type="compositionally biased region" description="Polar residues" evidence="10">
    <location>
        <begin position="935"/>
        <end position="953"/>
    </location>
</feature>
<evidence type="ECO:0000256" key="5">
    <source>
        <dbReference type="ARBA" id="ARBA00022801"/>
    </source>
</evidence>
<feature type="compositionally biased region" description="Polar residues" evidence="10">
    <location>
        <begin position="1005"/>
        <end position="1018"/>
    </location>
</feature>
<feature type="compositionally biased region" description="Acidic residues" evidence="10">
    <location>
        <begin position="1091"/>
        <end position="1101"/>
    </location>
</feature>
<feature type="compositionally biased region" description="Low complexity" evidence="10">
    <location>
        <begin position="963"/>
        <end position="980"/>
    </location>
</feature>
<dbReference type="GO" id="GO:0006508">
    <property type="term" value="P:proteolysis"/>
    <property type="evidence" value="ECO:0007669"/>
    <property type="project" value="UniProtKB-KW"/>
</dbReference>
<feature type="region of interest" description="Disordered" evidence="10">
    <location>
        <begin position="877"/>
        <end position="898"/>
    </location>
</feature>
<dbReference type="OrthoDB" id="289038at2759"/>
<keyword evidence="3" id="KW-0645">Protease</keyword>
<dbReference type="RefSeq" id="XP_022105951.1">
    <property type="nucleotide sequence ID" value="XM_022250259.1"/>
</dbReference>
<feature type="region of interest" description="Disordered" evidence="10">
    <location>
        <begin position="1033"/>
        <end position="1102"/>
    </location>
</feature>
<dbReference type="Pfam" id="PF00443">
    <property type="entry name" value="UCH"/>
    <property type="match status" value="1"/>
</dbReference>
<keyword evidence="12" id="KW-1185">Reference proteome</keyword>
<proteinExistence type="predicted"/>
<dbReference type="EC" id="3.4.19.12" evidence="2"/>
<comment type="catalytic activity">
    <reaction evidence="1">
        <text>Thiol-dependent hydrolysis of ester, thioester, amide, peptide and isopeptide bonds formed by the C-terminal Gly of ubiquitin (a 76-residue protein attached to proteins as an intracellular targeting signal).</text>
        <dbReference type="EC" id="3.4.19.12"/>
    </reaction>
</comment>
<feature type="compositionally biased region" description="Basic and acidic residues" evidence="10">
    <location>
        <begin position="1433"/>
        <end position="1443"/>
    </location>
</feature>
<evidence type="ECO:0000256" key="7">
    <source>
        <dbReference type="ARBA" id="ARBA00026136"/>
    </source>
</evidence>
<feature type="region of interest" description="Disordered" evidence="10">
    <location>
        <begin position="911"/>
        <end position="1018"/>
    </location>
</feature>
<feature type="compositionally biased region" description="Basic and acidic residues" evidence="10">
    <location>
        <begin position="994"/>
        <end position="1004"/>
    </location>
</feature>
<accession>A0A8B7ZR91</accession>
<dbReference type="GO" id="GO:0016579">
    <property type="term" value="P:protein deubiquitination"/>
    <property type="evidence" value="ECO:0007669"/>
    <property type="project" value="InterPro"/>
</dbReference>
<dbReference type="GO" id="GO:0004843">
    <property type="term" value="F:cysteine-type deubiquitinase activity"/>
    <property type="evidence" value="ECO:0007669"/>
    <property type="project" value="UniProtKB-EC"/>
</dbReference>
<dbReference type="InterPro" id="IPR045578">
    <property type="entry name" value="USP47_C"/>
</dbReference>
<feature type="region of interest" description="Disordered" evidence="10">
    <location>
        <begin position="1406"/>
        <end position="1449"/>
    </location>
</feature>
<keyword evidence="5" id="KW-0378">Hydrolase</keyword>
<dbReference type="Pfam" id="PF19718">
    <property type="entry name" value="USP47_C"/>
    <property type="match status" value="1"/>
</dbReference>
<name>A0A8B7ZR91_ACAPL</name>
<dbReference type="GeneID" id="110987495"/>
<dbReference type="InterPro" id="IPR028889">
    <property type="entry name" value="USP"/>
</dbReference>
<reference evidence="13" key="1">
    <citation type="submission" date="2025-08" db="UniProtKB">
        <authorList>
            <consortium name="RefSeq"/>
        </authorList>
    </citation>
    <scope>IDENTIFICATION</scope>
</reference>
<dbReference type="InterPro" id="IPR018200">
    <property type="entry name" value="USP_CS"/>
</dbReference>
<dbReference type="GO" id="GO:0005634">
    <property type="term" value="C:nucleus"/>
    <property type="evidence" value="ECO:0007669"/>
    <property type="project" value="TreeGrafter"/>
</dbReference>
<evidence type="ECO:0000259" key="11">
    <source>
        <dbReference type="PROSITE" id="PS50235"/>
    </source>
</evidence>
<feature type="compositionally biased region" description="Polar residues" evidence="10">
    <location>
        <begin position="1059"/>
        <end position="1072"/>
    </location>
</feature>
<keyword evidence="4" id="KW-0833">Ubl conjugation pathway</keyword>
<organism evidence="12 13">
    <name type="scientific">Acanthaster planci</name>
    <name type="common">Crown-of-thorns starfish</name>
    <dbReference type="NCBI Taxonomy" id="133434"/>
    <lineage>
        <taxon>Eukaryota</taxon>
        <taxon>Metazoa</taxon>
        <taxon>Echinodermata</taxon>
        <taxon>Eleutherozoa</taxon>
        <taxon>Asterozoa</taxon>
        <taxon>Asteroidea</taxon>
        <taxon>Valvatacea</taxon>
        <taxon>Valvatida</taxon>
        <taxon>Acanthasteridae</taxon>
        <taxon>Acanthaster</taxon>
    </lineage>
</organism>
<feature type="region of interest" description="Disordered" evidence="10">
    <location>
        <begin position="466"/>
        <end position="505"/>
    </location>
</feature>
<dbReference type="PROSITE" id="PS00973">
    <property type="entry name" value="USP_2"/>
    <property type="match status" value="1"/>
</dbReference>
<gene>
    <name evidence="13" type="primary">LOC110987495</name>
</gene>
<evidence type="ECO:0000256" key="8">
    <source>
        <dbReference type="ARBA" id="ARBA00029910"/>
    </source>
</evidence>
<dbReference type="Pfam" id="PF25985">
    <property type="entry name" value="Ubiquitin_USP47_N"/>
    <property type="match status" value="1"/>
</dbReference>
<feature type="compositionally biased region" description="Low complexity" evidence="10">
    <location>
        <begin position="1038"/>
        <end position="1058"/>
    </location>
</feature>
<dbReference type="SUPFAM" id="SSF54001">
    <property type="entry name" value="Cysteine proteinases"/>
    <property type="match status" value="1"/>
</dbReference>
<evidence type="ECO:0000256" key="1">
    <source>
        <dbReference type="ARBA" id="ARBA00000707"/>
    </source>
</evidence>
<dbReference type="CDD" id="cd17039">
    <property type="entry name" value="Ubl_ubiquitin_like"/>
    <property type="match status" value="1"/>
</dbReference>
<dbReference type="PROSITE" id="PS00972">
    <property type="entry name" value="USP_1"/>
    <property type="match status" value="1"/>
</dbReference>
<evidence type="ECO:0000256" key="3">
    <source>
        <dbReference type="ARBA" id="ARBA00022670"/>
    </source>
</evidence>
<sequence>MKCSKSRQVKTDVDCTWLCLNLKSHAGCSGSCLKGLKKLNSTPFLFTYNTLQFCHGDDQRLALCIIRDTTNPQWNNCKITVTLPLSMTARDLCEEIAKQANYETDTFNLVWQRGATEGSDDVLMSECGLQTLEEVGLLADRKRNFFQIQDKDGIQPVPINAGATGITVTDSPDYRATRGDALLASCDKKDDTQPLITAPTVDTCATFTEYSYSSYASAVVAKSESGFVGLINQAMTCYLNSLLQTLYMTPEFRNALYKWCFDESVEDPSKSIPYQLQRLFVQLQTSKKRSIETYDLTRSFGWDSSEAWHQHDVQELCRVMFDALETKFKNTENEDLINRLYQGQMKDYVKCLECTYESARKDSFLDIPLVIRPFGSTKTYGSVQEALQAFVMPETLKDTNQYFCEHCNKKCDAHKGLKFQSFPYVLTLQLKRFDFDYTTCTRIKLNDKVTFPELLNMSDFLEDEKQEKEEVGFQTHAQSDGETDDFESPNILADSGPNLSPDDTVDEGIDVEQASQVTASSTPEAVTPYLYELFSIMVHSGTANGGHYYAYIKSFSDGQWYCFNDTSVTHAGQDDIRRTYGIEALPGRSAPNSTLPNAYMLMYRRVEPDKNAGFVAVEQFPLHIKELMVRIQNDEEEERRQRELDRNTCKIKLFGVHPLTGKTVEARLEVHKDKTLREATEIAQKLLGFDKHTPLECCRLVKYDEFNESLEKSFEGEEDTPMGTLLWGVKSAYMFDLLLETRREDQEFVVYRPGGVTNKVFVVDLEAETIASPISLRSYVNTTVQDFKTQIAEVTGLNVETLRVVWEKYYNDLKPLVNGHKTLKNEGFSKSSKVFVESSNIEDKRVTFLDSKLYQLLDRNANTIRLQVTLPLCSQDDFKPPKSNSVSPCPSPTSSTDEKYNDLQLETDIAMNTVPTPSPTGSSSTLSDDHPLDKNSANLLGSETDSGVVSLNDTRIHDDLSGDNDGNSGELRGSPEGATAADDDEAGPGETVGSEDHKNTEDVHTLQSEDQTSKSTTDPCWCDDRGCGDCSQLQQVNSEPSSGAVSSPLSPLSSLSSPMTGTSDNKSGSIPSHTDPGAGGETRGSVVTDQDPNEDSEDEIYENTRHTKPLNWYFKAEPIQIVDNSRCKLMPVYVDKRMSLAVFKKALEPYVGTESQNFKVYRVYANNQEFESIRLTETLQSYSEDSRVVVKLGRALKKGEYRVKIYQLDANSPEPCKYLFDWVFAKGMSVLQSKTELLPELKAKCLIDVAQDRLRLRKKAWKNPGTIYANSQLYEEDIPIFTNWEVFIEILDYPEPVVDQTHLVLFVRRWRPSEFKVDPFEEVILADCTVHDLKKELSRLSGISMESIAFAKGKGTFPCEISLLEMQTDLEWNPDVTSLNSWPLYISDDGAVIYYCDRSEGVKELTEDEKQEIVKKESSRFERSSQKPSYPSPRKERALKIYTDHSNSA</sequence>
<dbReference type="InterPro" id="IPR001394">
    <property type="entry name" value="Peptidase_C19_UCH"/>
</dbReference>
<feature type="domain" description="USP" evidence="11">
    <location>
        <begin position="228"/>
        <end position="606"/>
    </location>
</feature>
<feature type="compositionally biased region" description="Basic and acidic residues" evidence="10">
    <location>
        <begin position="1411"/>
        <end position="1425"/>
    </location>
</feature>
<dbReference type="KEGG" id="aplc:110987495"/>
<dbReference type="PROSITE" id="PS50235">
    <property type="entry name" value="USP_3"/>
    <property type="match status" value="1"/>
</dbReference>
<evidence type="ECO:0000313" key="12">
    <source>
        <dbReference type="Proteomes" id="UP000694845"/>
    </source>
</evidence>
<evidence type="ECO:0000256" key="9">
    <source>
        <dbReference type="ARBA" id="ARBA00032453"/>
    </source>
</evidence>
<dbReference type="InterPro" id="IPR038765">
    <property type="entry name" value="Papain-like_cys_pep_sf"/>
</dbReference>
<protein>
    <recommendedName>
        <fullName evidence="7">Ubiquitin carboxyl-terminal hydrolase 47</fullName>
        <ecNumber evidence="2">3.4.19.12</ecNumber>
    </recommendedName>
    <alternativeName>
        <fullName evidence="8">Ubiquitin thioesterase 47</fullName>
    </alternativeName>
    <alternativeName>
        <fullName evidence="9">Ubiquitin-specific-processing protease 47</fullName>
    </alternativeName>
</protein>
<evidence type="ECO:0000256" key="6">
    <source>
        <dbReference type="ARBA" id="ARBA00022807"/>
    </source>
</evidence>
<evidence type="ECO:0000313" key="13">
    <source>
        <dbReference type="RefSeq" id="XP_022105951.1"/>
    </source>
</evidence>
<keyword evidence="6" id="KW-0788">Thiol protease</keyword>
<dbReference type="PANTHER" id="PTHR24006:SF702">
    <property type="entry name" value="UBIQUITIN CARBOXYL-TERMINAL HYDROLASE 47"/>
    <property type="match status" value="1"/>
</dbReference>
<evidence type="ECO:0000256" key="10">
    <source>
        <dbReference type="SAM" id="MobiDB-lite"/>
    </source>
</evidence>
<dbReference type="Gene3D" id="3.90.70.10">
    <property type="entry name" value="Cysteine proteinases"/>
    <property type="match status" value="1"/>
</dbReference>
<dbReference type="CDD" id="cd02659">
    <property type="entry name" value="peptidase_C19C"/>
    <property type="match status" value="1"/>
</dbReference>
<dbReference type="GO" id="GO:0005829">
    <property type="term" value="C:cytosol"/>
    <property type="evidence" value="ECO:0007669"/>
    <property type="project" value="TreeGrafter"/>
</dbReference>
<dbReference type="CTD" id="55031"/>